<evidence type="ECO:0000313" key="3">
    <source>
        <dbReference type="Proteomes" id="UP001151699"/>
    </source>
</evidence>
<keyword evidence="3" id="KW-1185">Reference proteome</keyword>
<accession>A0A9Q0S0S9</accession>
<dbReference type="GO" id="GO:0007005">
    <property type="term" value="P:mitochondrion organization"/>
    <property type="evidence" value="ECO:0007669"/>
    <property type="project" value="InterPro"/>
</dbReference>
<feature type="compositionally biased region" description="Polar residues" evidence="1">
    <location>
        <begin position="16"/>
        <end position="26"/>
    </location>
</feature>
<dbReference type="GO" id="GO:0005634">
    <property type="term" value="C:nucleus"/>
    <property type="evidence" value="ECO:0007669"/>
    <property type="project" value="TreeGrafter"/>
</dbReference>
<feature type="compositionally biased region" description="Low complexity" evidence="1">
    <location>
        <begin position="74"/>
        <end position="87"/>
    </location>
</feature>
<evidence type="ECO:0000313" key="2">
    <source>
        <dbReference type="EMBL" id="KAJ6641307.1"/>
    </source>
</evidence>
<dbReference type="GO" id="GO:0005739">
    <property type="term" value="C:mitochondrion"/>
    <property type="evidence" value="ECO:0007669"/>
    <property type="project" value="TreeGrafter"/>
</dbReference>
<feature type="region of interest" description="Disordered" evidence="1">
    <location>
        <begin position="1"/>
        <end position="43"/>
    </location>
</feature>
<dbReference type="OrthoDB" id="1106148at2759"/>
<dbReference type="Proteomes" id="UP001151699">
    <property type="component" value="Chromosome B"/>
</dbReference>
<dbReference type="InterPro" id="IPR055304">
    <property type="entry name" value="CHCHD2/10-like"/>
</dbReference>
<dbReference type="AlphaFoldDB" id="A0A9Q0S0S9"/>
<dbReference type="EMBL" id="WJQU01000002">
    <property type="protein sequence ID" value="KAJ6641307.1"/>
    <property type="molecule type" value="Genomic_DNA"/>
</dbReference>
<feature type="compositionally biased region" description="Pro residues" evidence="1">
    <location>
        <begin position="28"/>
        <end position="38"/>
    </location>
</feature>
<name>A0A9Q0S0S9_9DIPT</name>
<proteinExistence type="predicted"/>
<organism evidence="2 3">
    <name type="scientific">Pseudolycoriella hygida</name>
    <dbReference type="NCBI Taxonomy" id="35572"/>
    <lineage>
        <taxon>Eukaryota</taxon>
        <taxon>Metazoa</taxon>
        <taxon>Ecdysozoa</taxon>
        <taxon>Arthropoda</taxon>
        <taxon>Hexapoda</taxon>
        <taxon>Insecta</taxon>
        <taxon>Pterygota</taxon>
        <taxon>Neoptera</taxon>
        <taxon>Endopterygota</taxon>
        <taxon>Diptera</taxon>
        <taxon>Nematocera</taxon>
        <taxon>Sciaroidea</taxon>
        <taxon>Sciaridae</taxon>
        <taxon>Pseudolycoriella</taxon>
    </lineage>
</organism>
<reference evidence="2" key="1">
    <citation type="submission" date="2022-07" db="EMBL/GenBank/DDBJ databases">
        <authorList>
            <person name="Trinca V."/>
            <person name="Uliana J.V.C."/>
            <person name="Torres T.T."/>
            <person name="Ward R.J."/>
            <person name="Monesi N."/>
        </authorList>
    </citation>
    <scope>NUCLEOTIDE SEQUENCE</scope>
    <source>
        <strain evidence="2">HSMRA1968</strain>
        <tissue evidence="2">Whole embryos</tissue>
    </source>
</reference>
<evidence type="ECO:0000256" key="1">
    <source>
        <dbReference type="SAM" id="MobiDB-lite"/>
    </source>
</evidence>
<dbReference type="PANTHER" id="PTHR13523:SF2">
    <property type="entry name" value="COILED-COIL-HELIX-COILED-COIL-HELIX DOMAIN CONTAINING 2, ISOFORM A-RELATED"/>
    <property type="match status" value="1"/>
</dbReference>
<gene>
    <name evidence="2" type="primary">CHCHD10_1</name>
    <name evidence="2" type="ORF">Bhyg_06243</name>
</gene>
<comment type="caution">
    <text evidence="2">The sequence shown here is derived from an EMBL/GenBank/DDBJ whole genome shotgun (WGS) entry which is preliminary data.</text>
</comment>
<feature type="region of interest" description="Disordered" evidence="1">
    <location>
        <begin position="67"/>
        <end position="97"/>
    </location>
</feature>
<protein>
    <submittedName>
        <fullName evidence="2">Coiled-coil-helix-coiled-coil-helix domain-containing protein 10, mitochondrial</fullName>
    </submittedName>
</protein>
<sequence>MSSSEKRPRGRKPPGSSHNTNQKSNVPSPHPPQPPNVPKEPGIFQRVAETAAGVAVGSAIGNAITNVFSGLFGSGPKSPTPSSETTSAADKPSSQINECERQRLNFVHCTEKETDLTKCEELQKEYKECRLKYNLP</sequence>
<dbReference type="PANTHER" id="PTHR13523">
    <property type="entry name" value="COILED-COIL-HELIX-COILED-COIL-HELIX DOMAIN CONTAINING 2/NUR77"/>
    <property type="match status" value="1"/>
</dbReference>